<reference evidence="2" key="1">
    <citation type="journal article" date="2021" name="J Fungi (Basel)">
        <title>Virulence traits and population genomics of the black yeast Aureobasidium melanogenum.</title>
        <authorList>
            <person name="Cernosa A."/>
            <person name="Sun X."/>
            <person name="Gostincar C."/>
            <person name="Fang C."/>
            <person name="Gunde-Cimerman N."/>
            <person name="Song Z."/>
        </authorList>
    </citation>
    <scope>NUCLEOTIDE SEQUENCE</scope>
    <source>
        <strain evidence="2">EXF-9911</strain>
    </source>
</reference>
<proteinExistence type="predicted"/>
<keyword evidence="1" id="KW-0732">Signal</keyword>
<evidence type="ECO:0000256" key="1">
    <source>
        <dbReference type="SAM" id="SignalP"/>
    </source>
</evidence>
<name>A0A9P8EZK2_AURME</name>
<dbReference type="AlphaFoldDB" id="A0A9P8EZK2"/>
<accession>A0A9P8EZK2</accession>
<feature type="non-terminal residue" evidence="2">
    <location>
        <position position="196"/>
    </location>
</feature>
<feature type="chain" id="PRO_5040388856" evidence="1">
    <location>
        <begin position="21"/>
        <end position="196"/>
    </location>
</feature>
<reference evidence="2" key="2">
    <citation type="submission" date="2021-08" db="EMBL/GenBank/DDBJ databases">
        <authorList>
            <person name="Gostincar C."/>
            <person name="Sun X."/>
            <person name="Song Z."/>
            <person name="Gunde-Cimerman N."/>
        </authorList>
    </citation>
    <scope>NUCLEOTIDE SEQUENCE</scope>
    <source>
        <strain evidence="2">EXF-9911</strain>
    </source>
</reference>
<protein>
    <submittedName>
        <fullName evidence="2">Uncharacterized protein</fullName>
    </submittedName>
</protein>
<comment type="caution">
    <text evidence="2">The sequence shown here is derived from an EMBL/GenBank/DDBJ whole genome shotgun (WGS) entry which is preliminary data.</text>
</comment>
<sequence length="196" mass="21231">MSSFRCLSILLFLLASLILCHNLLNHSNTVLLADQYLLLFQGLLDGLGSFKDIVEFLELSYSAILGLREPIPDDDGQANWLSRPPALTAKLENAIPLARISKDNSAEHEDHGDCSFGGTCVCRVVEDAAGSGHADPDDCATNHAGEHQAASANLVDECRSRKSKHELEACVAQVDIGLLNSLVVASSVQHRRDEVR</sequence>
<gene>
    <name evidence="2" type="ORF">KCU76_g104</name>
</gene>
<organism evidence="2 3">
    <name type="scientific">Aureobasidium melanogenum</name>
    <name type="common">Aureobasidium pullulans var. melanogenum</name>
    <dbReference type="NCBI Taxonomy" id="46634"/>
    <lineage>
        <taxon>Eukaryota</taxon>
        <taxon>Fungi</taxon>
        <taxon>Dikarya</taxon>
        <taxon>Ascomycota</taxon>
        <taxon>Pezizomycotina</taxon>
        <taxon>Dothideomycetes</taxon>
        <taxon>Dothideomycetidae</taxon>
        <taxon>Dothideales</taxon>
        <taxon>Saccotheciaceae</taxon>
        <taxon>Aureobasidium</taxon>
    </lineage>
</organism>
<dbReference type="Proteomes" id="UP000779574">
    <property type="component" value="Unassembled WGS sequence"/>
</dbReference>
<feature type="signal peptide" evidence="1">
    <location>
        <begin position="1"/>
        <end position="20"/>
    </location>
</feature>
<evidence type="ECO:0000313" key="3">
    <source>
        <dbReference type="Proteomes" id="UP000779574"/>
    </source>
</evidence>
<dbReference type="EMBL" id="JAHFXF010000001">
    <property type="protein sequence ID" value="KAG9701345.1"/>
    <property type="molecule type" value="Genomic_DNA"/>
</dbReference>
<evidence type="ECO:0000313" key="2">
    <source>
        <dbReference type="EMBL" id="KAG9701345.1"/>
    </source>
</evidence>